<feature type="transmembrane region" description="Helical" evidence="6">
    <location>
        <begin position="45"/>
        <end position="62"/>
    </location>
</feature>
<gene>
    <name evidence="8" type="primary">ynaI_2</name>
    <name evidence="8" type="ORF">SAMEA3906487_02590</name>
</gene>
<dbReference type="Gene3D" id="1.10.287.1260">
    <property type="match status" value="1"/>
</dbReference>
<comment type="subcellular location">
    <subcellularLocation>
        <location evidence="1">Cell membrane</location>
        <topology evidence="1">Multi-pass membrane protein</topology>
    </subcellularLocation>
</comment>
<evidence type="ECO:0000259" key="7">
    <source>
        <dbReference type="Pfam" id="PF00924"/>
    </source>
</evidence>
<dbReference type="STRING" id="123899.SAMEA3906487_02590"/>
<dbReference type="InterPro" id="IPR023408">
    <property type="entry name" value="MscS_beta-dom_sf"/>
</dbReference>
<dbReference type="KEGG" id="btrm:SAMEA390648702590"/>
<feature type="transmembrane region" description="Helical" evidence="6">
    <location>
        <begin position="83"/>
        <end position="102"/>
    </location>
</feature>
<dbReference type="PANTHER" id="PTHR30566">
    <property type="entry name" value="YNAI-RELATED MECHANOSENSITIVE ION CHANNEL"/>
    <property type="match status" value="1"/>
</dbReference>
<proteinExistence type="predicted"/>
<evidence type="ECO:0000256" key="1">
    <source>
        <dbReference type="ARBA" id="ARBA00004651"/>
    </source>
</evidence>
<keyword evidence="3 6" id="KW-0812">Transmembrane</keyword>
<keyword evidence="5 6" id="KW-0472">Membrane</keyword>
<dbReference type="InterPro" id="IPR011066">
    <property type="entry name" value="MscS_channel_C_sf"/>
</dbReference>
<keyword evidence="9" id="KW-1185">Reference proteome</keyword>
<dbReference type="InterPro" id="IPR010920">
    <property type="entry name" value="LSM_dom_sf"/>
</dbReference>
<organism evidence="8 9">
    <name type="scientific">Bordetella trematum</name>
    <dbReference type="NCBI Taxonomy" id="123899"/>
    <lineage>
        <taxon>Bacteria</taxon>
        <taxon>Pseudomonadati</taxon>
        <taxon>Pseudomonadota</taxon>
        <taxon>Betaproteobacteria</taxon>
        <taxon>Burkholderiales</taxon>
        <taxon>Alcaligenaceae</taxon>
        <taxon>Bordetella</taxon>
    </lineage>
</organism>
<dbReference type="Pfam" id="PF00924">
    <property type="entry name" value="MS_channel_2nd"/>
    <property type="match status" value="1"/>
</dbReference>
<dbReference type="PATRIC" id="fig|123899.6.peg.2578"/>
<dbReference type="GO" id="GO:0005886">
    <property type="term" value="C:plasma membrane"/>
    <property type="evidence" value="ECO:0007669"/>
    <property type="project" value="UniProtKB-SubCell"/>
</dbReference>
<evidence type="ECO:0000313" key="9">
    <source>
        <dbReference type="Proteomes" id="UP000076825"/>
    </source>
</evidence>
<dbReference type="GO" id="GO:0008381">
    <property type="term" value="F:mechanosensitive monoatomic ion channel activity"/>
    <property type="evidence" value="ECO:0007669"/>
    <property type="project" value="UniProtKB-ARBA"/>
</dbReference>
<name>A0A157SLH9_9BORD</name>
<sequence length="303" mass="33273">MSNSKIAGLLWPAVLCTVTVLVYTFHADLFRRFLPGWSPEAFRRVSAALSFYAFAWLVGRMATATLTRRARRKRKTPRLLRELITASLFAVATVAAIGLLLGQTAGGIIASSGLIIAILGFAIRNVLADVLAGIAIGVEAPYRIGDWVGFDATTRGRVTEIGWRTTRILTPNGTYMILPNSQISRQMLTNYSAPRKQYQGDLEIVLGHDISIAEGKLLLYEAALNSMPKAGLDPDQTPRVRAIAYAAEGVTYRIKYWVPQFSDSTDCRDAILIAIDEAVRARGLRLPWLDPRCPPAPVNAEKT</sequence>
<evidence type="ECO:0000256" key="4">
    <source>
        <dbReference type="ARBA" id="ARBA00022989"/>
    </source>
</evidence>
<feature type="transmembrane region" description="Helical" evidence="6">
    <location>
        <begin position="108"/>
        <end position="127"/>
    </location>
</feature>
<dbReference type="GeneID" id="56590153"/>
<dbReference type="AlphaFoldDB" id="A0A157SLH9"/>
<dbReference type="InterPro" id="IPR006685">
    <property type="entry name" value="MscS_channel_2nd"/>
</dbReference>
<dbReference type="SUPFAM" id="SSF82689">
    <property type="entry name" value="Mechanosensitive channel protein MscS (YggB), C-terminal domain"/>
    <property type="match status" value="1"/>
</dbReference>
<evidence type="ECO:0000256" key="5">
    <source>
        <dbReference type="ARBA" id="ARBA00023136"/>
    </source>
</evidence>
<dbReference type="PANTHER" id="PTHR30566:SF5">
    <property type="entry name" value="MECHANOSENSITIVE ION CHANNEL PROTEIN 1, MITOCHONDRIAL-RELATED"/>
    <property type="match status" value="1"/>
</dbReference>
<dbReference type="RefSeq" id="WP_212760475.1">
    <property type="nucleotide sequence ID" value="NZ_CP016340.1"/>
</dbReference>
<protein>
    <submittedName>
        <fullName evidence="8">Putative mechanosensitive channel protein</fullName>
    </submittedName>
</protein>
<dbReference type="Proteomes" id="UP000076825">
    <property type="component" value="Chromosome 1"/>
</dbReference>
<dbReference type="SUPFAM" id="SSF50182">
    <property type="entry name" value="Sm-like ribonucleoproteins"/>
    <property type="match status" value="1"/>
</dbReference>
<feature type="transmembrane region" description="Helical" evidence="6">
    <location>
        <begin position="7"/>
        <end position="25"/>
    </location>
</feature>
<feature type="domain" description="Mechanosensitive ion channel MscS" evidence="7">
    <location>
        <begin position="125"/>
        <end position="192"/>
    </location>
</feature>
<accession>A0A157SLH9</accession>
<dbReference type="eggNOG" id="COG0668">
    <property type="taxonomic scope" value="Bacteria"/>
</dbReference>
<dbReference type="Gene3D" id="2.30.30.60">
    <property type="match status" value="1"/>
</dbReference>
<evidence type="ECO:0000256" key="2">
    <source>
        <dbReference type="ARBA" id="ARBA00022475"/>
    </source>
</evidence>
<reference evidence="8 9" key="1">
    <citation type="submission" date="2016-04" db="EMBL/GenBank/DDBJ databases">
        <authorList>
            <consortium name="Pathogen Informatics"/>
        </authorList>
    </citation>
    <scope>NUCLEOTIDE SEQUENCE [LARGE SCALE GENOMIC DNA]</scope>
    <source>
        <strain evidence="8 9">H044680328</strain>
    </source>
</reference>
<dbReference type="EMBL" id="LT546645">
    <property type="protein sequence ID" value="SAI71033.1"/>
    <property type="molecule type" value="Genomic_DNA"/>
</dbReference>
<keyword evidence="2" id="KW-1003">Cell membrane</keyword>
<keyword evidence="4 6" id="KW-1133">Transmembrane helix</keyword>
<evidence type="ECO:0000256" key="3">
    <source>
        <dbReference type="ARBA" id="ARBA00022692"/>
    </source>
</evidence>
<evidence type="ECO:0000313" key="8">
    <source>
        <dbReference type="EMBL" id="SAI71033.1"/>
    </source>
</evidence>
<evidence type="ECO:0000256" key="6">
    <source>
        <dbReference type="SAM" id="Phobius"/>
    </source>
</evidence>